<gene>
    <name evidence="2" type="ORF">LH47_02308</name>
</gene>
<sequence>MGIKEQIRSFIDKIFNPPITFLDMAIDKLRAVGQITAQGLNIGKYLAIFGDMPTAWQLVISSALMSVVILGSLLIFRSVMRLYYSLKEGVKWW</sequence>
<evidence type="ECO:0000313" key="2">
    <source>
        <dbReference type="EMBL" id="KIQ93627.1"/>
    </source>
</evidence>
<evidence type="ECO:0000313" key="3">
    <source>
        <dbReference type="Proteomes" id="UP000032102"/>
    </source>
</evidence>
<evidence type="ECO:0000256" key="1">
    <source>
        <dbReference type="SAM" id="Phobius"/>
    </source>
</evidence>
<accession>A0A0D0RPH0</accession>
<dbReference type="EMBL" id="JXTH01000053">
    <property type="protein sequence ID" value="KIQ93627.1"/>
    <property type="molecule type" value="Genomic_DNA"/>
</dbReference>
<feature type="transmembrane region" description="Helical" evidence="1">
    <location>
        <begin position="55"/>
        <end position="76"/>
    </location>
</feature>
<keyword evidence="3" id="KW-1185">Reference proteome</keyword>
<dbReference type="Proteomes" id="UP000032102">
    <property type="component" value="Unassembled WGS sequence"/>
</dbReference>
<keyword evidence="1" id="KW-0472">Membrane</keyword>
<proteinExistence type="predicted"/>
<protein>
    <submittedName>
        <fullName evidence="2">Uncharacterized protein</fullName>
    </submittedName>
</protein>
<keyword evidence="1" id="KW-1133">Transmembrane helix</keyword>
<reference evidence="2 3" key="1">
    <citation type="submission" date="2015-01" db="EMBL/GenBank/DDBJ databases">
        <title>Draft genome of Anoxybacillus thermarum strain AF/04.</title>
        <authorList>
            <person name="Poli A."/>
            <person name="Nicolaus B."/>
            <person name="Chan K.-G."/>
            <person name="Kahar U.M."/>
            <person name="Yaakob A.S."/>
            <person name="Chan C.S."/>
            <person name="Goh K.M."/>
        </authorList>
    </citation>
    <scope>NUCLEOTIDE SEQUENCE [LARGE SCALE GENOMIC DNA]</scope>
    <source>
        <strain evidence="2 3">AF/04</strain>
    </source>
</reference>
<dbReference type="RefSeq" id="WP_043967646.1">
    <property type="nucleotide sequence ID" value="NZ_JXTH01000053.1"/>
</dbReference>
<name>A0A0D0RPH0_9BACL</name>
<comment type="caution">
    <text evidence="2">The sequence shown here is derived from an EMBL/GenBank/DDBJ whole genome shotgun (WGS) entry which is preliminary data.</text>
</comment>
<organism evidence="2 3">
    <name type="scientific">Anoxybacillus thermarum</name>
    <dbReference type="NCBI Taxonomy" id="404937"/>
    <lineage>
        <taxon>Bacteria</taxon>
        <taxon>Bacillati</taxon>
        <taxon>Bacillota</taxon>
        <taxon>Bacilli</taxon>
        <taxon>Bacillales</taxon>
        <taxon>Anoxybacillaceae</taxon>
        <taxon>Anoxybacillus</taxon>
    </lineage>
</organism>
<dbReference type="PATRIC" id="fig|404937.3.peg.2468"/>
<keyword evidence="1" id="KW-0812">Transmembrane</keyword>
<dbReference type="AlphaFoldDB" id="A0A0D0RPH0"/>